<comment type="caution">
    <text evidence="9">Lacks conserved residue(s) required for the propagation of feature annotation.</text>
</comment>
<organism evidence="12 13">
    <name type="scientific">Achlya hypogyna</name>
    <name type="common">Oomycete</name>
    <name type="synonym">Protoachlya hypogyna</name>
    <dbReference type="NCBI Taxonomy" id="1202772"/>
    <lineage>
        <taxon>Eukaryota</taxon>
        <taxon>Sar</taxon>
        <taxon>Stramenopiles</taxon>
        <taxon>Oomycota</taxon>
        <taxon>Saprolegniomycetes</taxon>
        <taxon>Saprolegniales</taxon>
        <taxon>Achlyaceae</taxon>
        <taxon>Achlya</taxon>
    </lineage>
</organism>
<comment type="caution">
    <text evidence="12">The sequence shown here is derived from an EMBL/GenBank/DDBJ whole genome shotgun (WGS) entry which is preliminary data.</text>
</comment>
<dbReference type="InterPro" id="IPR050409">
    <property type="entry name" value="E3_ubiq-protein_ligase"/>
</dbReference>
<sequence>MEEAGFSSVFTAILLIVGSSIGGFLIVYVAIIGYSRWTNRASESDYVAHLHGLKREDIEDESLEKAKWLCGVCRFANIKENESCMLCETKRGILLDVFASDPSPTDAHVIQYEQLNSLQAGAVPRKQWHRGIDIAGRAFWKATDVVVGPNYVIESEYACAEMNLVINQLTDASAGKTLQGELLPLWWFRQLKTLVDLNFSLKYAWLLGQISSLHMKYAQLKVYRDKIFDESLCILLHMEPENLCTLTRVTMLGESGVDAGGIQREWYTVLTIAIFEPARGLFVLENKKENAYFLNPNSAIDYGRDHLLCFQAVGRLLGRAILDGQVLPFRLCLPLFKAILGTPLSMEDVRHIDEATYNSLVYLQD</sequence>
<dbReference type="GO" id="GO:0061630">
    <property type="term" value="F:ubiquitin protein ligase activity"/>
    <property type="evidence" value="ECO:0007669"/>
    <property type="project" value="UniProtKB-EC"/>
</dbReference>
<dbReference type="GO" id="GO:0016567">
    <property type="term" value="P:protein ubiquitination"/>
    <property type="evidence" value="ECO:0007669"/>
    <property type="project" value="TreeGrafter"/>
</dbReference>
<keyword evidence="7 9" id="KW-0833">Ubl conjugation pathway</keyword>
<keyword evidence="4" id="KW-0808">Transferase</keyword>
<evidence type="ECO:0000259" key="11">
    <source>
        <dbReference type="PROSITE" id="PS50237"/>
    </source>
</evidence>
<proteinExistence type="predicted"/>
<keyword evidence="5" id="KW-0479">Metal-binding</keyword>
<keyword evidence="12" id="KW-0436">Ligase</keyword>
<dbReference type="EMBL" id="JNBR01002830">
    <property type="protein sequence ID" value="OQR81172.1"/>
    <property type="molecule type" value="Genomic_DNA"/>
</dbReference>
<dbReference type="AlphaFoldDB" id="A0A1V9Y620"/>
<evidence type="ECO:0000256" key="5">
    <source>
        <dbReference type="ARBA" id="ARBA00022723"/>
    </source>
</evidence>
<dbReference type="PANTHER" id="PTHR11254">
    <property type="entry name" value="HECT DOMAIN UBIQUITIN-PROTEIN LIGASE"/>
    <property type="match status" value="1"/>
</dbReference>
<evidence type="ECO:0000256" key="3">
    <source>
        <dbReference type="ARBA" id="ARBA00012485"/>
    </source>
</evidence>
<dbReference type="GO" id="GO:0006511">
    <property type="term" value="P:ubiquitin-dependent protein catabolic process"/>
    <property type="evidence" value="ECO:0007669"/>
    <property type="project" value="TreeGrafter"/>
</dbReference>
<reference evidence="12 13" key="1">
    <citation type="journal article" date="2014" name="Genome Biol. Evol.">
        <title>The secreted proteins of Achlya hypogyna and Thraustotheca clavata identify the ancestral oomycete secretome and reveal gene acquisitions by horizontal gene transfer.</title>
        <authorList>
            <person name="Misner I."/>
            <person name="Blouin N."/>
            <person name="Leonard G."/>
            <person name="Richards T.A."/>
            <person name="Lane C.E."/>
        </authorList>
    </citation>
    <scope>NUCLEOTIDE SEQUENCE [LARGE SCALE GENOMIC DNA]</scope>
    <source>
        <strain evidence="12 13">ATCC 48635</strain>
    </source>
</reference>
<dbReference type="Gene3D" id="3.90.1750.10">
    <property type="entry name" value="Hect, E3 ligase catalytic domains"/>
    <property type="match status" value="1"/>
</dbReference>
<evidence type="ECO:0000256" key="10">
    <source>
        <dbReference type="SAM" id="Phobius"/>
    </source>
</evidence>
<evidence type="ECO:0000256" key="4">
    <source>
        <dbReference type="ARBA" id="ARBA00022679"/>
    </source>
</evidence>
<dbReference type="InterPro" id="IPR000569">
    <property type="entry name" value="HECT_dom"/>
</dbReference>
<evidence type="ECO:0000256" key="6">
    <source>
        <dbReference type="ARBA" id="ARBA00022771"/>
    </source>
</evidence>
<evidence type="ECO:0000256" key="8">
    <source>
        <dbReference type="ARBA" id="ARBA00022833"/>
    </source>
</evidence>
<comment type="catalytic activity">
    <reaction evidence="1">
        <text>S-ubiquitinyl-[E2 ubiquitin-conjugating enzyme]-L-cysteine + [acceptor protein]-L-lysine = [E2 ubiquitin-conjugating enzyme]-L-cysteine + N(6)-ubiquitinyl-[acceptor protein]-L-lysine.</text>
        <dbReference type="EC" id="2.3.2.26"/>
    </reaction>
</comment>
<keyword evidence="10" id="KW-0472">Membrane</keyword>
<feature type="non-terminal residue" evidence="12">
    <location>
        <position position="365"/>
    </location>
</feature>
<dbReference type="SUPFAM" id="SSF56204">
    <property type="entry name" value="Hect, E3 ligase catalytic domain"/>
    <property type="match status" value="1"/>
</dbReference>
<dbReference type="OrthoDB" id="89236at2759"/>
<dbReference type="EC" id="2.3.2.26" evidence="3"/>
<dbReference type="Pfam" id="PF00632">
    <property type="entry name" value="HECT"/>
    <property type="match status" value="1"/>
</dbReference>
<dbReference type="InterPro" id="IPR035983">
    <property type="entry name" value="Hect_E3_ubiquitin_ligase"/>
</dbReference>
<evidence type="ECO:0000256" key="2">
    <source>
        <dbReference type="ARBA" id="ARBA00004906"/>
    </source>
</evidence>
<dbReference type="GO" id="GO:0016874">
    <property type="term" value="F:ligase activity"/>
    <property type="evidence" value="ECO:0007669"/>
    <property type="project" value="UniProtKB-KW"/>
</dbReference>
<dbReference type="STRING" id="1202772.A0A1V9Y620"/>
<feature type="transmembrane region" description="Helical" evidence="10">
    <location>
        <begin position="6"/>
        <end position="31"/>
    </location>
</feature>
<keyword evidence="10" id="KW-1133">Transmembrane helix</keyword>
<keyword evidence="13" id="KW-1185">Reference proteome</keyword>
<dbReference type="Proteomes" id="UP000243579">
    <property type="component" value="Unassembled WGS sequence"/>
</dbReference>
<dbReference type="GO" id="GO:0005737">
    <property type="term" value="C:cytoplasm"/>
    <property type="evidence" value="ECO:0007669"/>
    <property type="project" value="TreeGrafter"/>
</dbReference>
<evidence type="ECO:0000256" key="7">
    <source>
        <dbReference type="ARBA" id="ARBA00022786"/>
    </source>
</evidence>
<evidence type="ECO:0000256" key="1">
    <source>
        <dbReference type="ARBA" id="ARBA00000885"/>
    </source>
</evidence>
<evidence type="ECO:0000313" key="13">
    <source>
        <dbReference type="Proteomes" id="UP000243579"/>
    </source>
</evidence>
<evidence type="ECO:0000256" key="9">
    <source>
        <dbReference type="PROSITE-ProRule" id="PRU00104"/>
    </source>
</evidence>
<gene>
    <name evidence="12" type="ORF">ACHHYP_16671</name>
</gene>
<name>A0A1V9Y620_ACHHY</name>
<keyword evidence="6" id="KW-0863">Zinc-finger</keyword>
<evidence type="ECO:0000313" key="12">
    <source>
        <dbReference type="EMBL" id="OQR81172.1"/>
    </source>
</evidence>
<comment type="pathway">
    <text evidence="2">Protein modification; protein ubiquitination.</text>
</comment>
<dbReference type="PANTHER" id="PTHR11254:SF440">
    <property type="entry name" value="E3 UBIQUITIN-PROTEIN LIGASE NEDD-4"/>
    <property type="match status" value="1"/>
</dbReference>
<dbReference type="GO" id="GO:0008270">
    <property type="term" value="F:zinc ion binding"/>
    <property type="evidence" value="ECO:0007669"/>
    <property type="project" value="UniProtKB-KW"/>
</dbReference>
<accession>A0A1V9Y620</accession>
<keyword evidence="8" id="KW-0862">Zinc</keyword>
<dbReference type="PROSITE" id="PS50237">
    <property type="entry name" value="HECT"/>
    <property type="match status" value="1"/>
</dbReference>
<protein>
    <recommendedName>
        <fullName evidence="3">HECT-type E3 ubiquitin transferase</fullName>
        <ecNumber evidence="3">2.3.2.26</ecNumber>
    </recommendedName>
</protein>
<keyword evidence="10" id="KW-0812">Transmembrane</keyword>
<dbReference type="InterPro" id="IPR001876">
    <property type="entry name" value="Znf_RanBP2"/>
</dbReference>
<feature type="domain" description="HECT" evidence="11">
    <location>
        <begin position="239"/>
        <end position="365"/>
    </location>
</feature>
<dbReference type="PROSITE" id="PS01358">
    <property type="entry name" value="ZF_RANBP2_1"/>
    <property type="match status" value="1"/>
</dbReference>